<sequence>MAFVSVTRLRIRSWRFMPGFVVDTMRSLSQTRNAAGFIQGSLLADRKRTFWTLTVWADQADMRAFMTSGPHRKAMPKLLEWCDEASLVHWTQGDDAVPSWNVASDRMRAEGRSSKVRHPSPRHGDLTYAEPWTRGALPIRRRTDAHPA</sequence>
<comment type="caution">
    <text evidence="3">The sequence shown here is derived from an EMBL/GenBank/DDBJ whole genome shotgun (WGS) entry which is preliminary data.</text>
</comment>
<evidence type="ECO:0000259" key="2">
    <source>
        <dbReference type="Pfam" id="PF11695"/>
    </source>
</evidence>
<feature type="region of interest" description="Disordered" evidence="1">
    <location>
        <begin position="109"/>
        <end position="128"/>
    </location>
</feature>
<dbReference type="InterPro" id="IPR011008">
    <property type="entry name" value="Dimeric_a/b-barrel"/>
</dbReference>
<dbReference type="Pfam" id="PF11695">
    <property type="entry name" value="DUF3291"/>
    <property type="match status" value="1"/>
</dbReference>
<dbReference type="Gene3D" id="3.30.70.100">
    <property type="match status" value="1"/>
</dbReference>
<organism evidence="3 4">
    <name type="scientific">Methylobacterium aquaticum</name>
    <dbReference type="NCBI Taxonomy" id="270351"/>
    <lineage>
        <taxon>Bacteria</taxon>
        <taxon>Pseudomonadati</taxon>
        <taxon>Pseudomonadota</taxon>
        <taxon>Alphaproteobacteria</taxon>
        <taxon>Hyphomicrobiales</taxon>
        <taxon>Methylobacteriaceae</taxon>
        <taxon>Methylobacterium</taxon>
    </lineage>
</organism>
<name>A0A0J6SMG3_9HYPH</name>
<dbReference type="OrthoDB" id="1550774at2"/>
<evidence type="ECO:0000313" key="3">
    <source>
        <dbReference type="EMBL" id="KMO34832.1"/>
    </source>
</evidence>
<evidence type="ECO:0000313" key="4">
    <source>
        <dbReference type="Proteomes" id="UP000035929"/>
    </source>
</evidence>
<reference evidence="3 4" key="1">
    <citation type="submission" date="2015-03" db="EMBL/GenBank/DDBJ databases">
        <title>Genome sequencing of Methylobacterium aquaticum DSM16371 type strain.</title>
        <authorList>
            <person name="Chaudhry V."/>
            <person name="Patil P.B."/>
        </authorList>
    </citation>
    <scope>NUCLEOTIDE SEQUENCE [LARGE SCALE GENOMIC DNA]</scope>
    <source>
        <strain evidence="3 4">DSM 16371</strain>
    </source>
</reference>
<gene>
    <name evidence="3" type="ORF">VP06_13410</name>
</gene>
<dbReference type="Proteomes" id="UP000035929">
    <property type="component" value="Unassembled WGS sequence"/>
</dbReference>
<protein>
    <recommendedName>
        <fullName evidence="2">DUF3291 domain-containing protein</fullName>
    </recommendedName>
</protein>
<feature type="domain" description="DUF3291" evidence="2">
    <location>
        <begin position="17"/>
        <end position="108"/>
    </location>
</feature>
<accession>A0A0J6SMG3</accession>
<dbReference type="AlphaFoldDB" id="A0A0J6SMG3"/>
<dbReference type="RefSeq" id="WP_048464269.1">
    <property type="nucleotide sequence ID" value="NZ_LABX01000098.1"/>
</dbReference>
<dbReference type="InterPro" id="IPR021708">
    <property type="entry name" value="DUF3291"/>
</dbReference>
<dbReference type="PATRIC" id="fig|270351.6.peg.7679"/>
<dbReference type="EMBL" id="LABX01000098">
    <property type="protein sequence ID" value="KMO34832.1"/>
    <property type="molecule type" value="Genomic_DNA"/>
</dbReference>
<evidence type="ECO:0000256" key="1">
    <source>
        <dbReference type="SAM" id="MobiDB-lite"/>
    </source>
</evidence>
<proteinExistence type="predicted"/>
<dbReference type="SUPFAM" id="SSF54909">
    <property type="entry name" value="Dimeric alpha+beta barrel"/>
    <property type="match status" value="1"/>
</dbReference>